<dbReference type="InterPro" id="IPR015919">
    <property type="entry name" value="Cadherin-like_sf"/>
</dbReference>
<dbReference type="EMBL" id="JASPKZ010000313">
    <property type="protein sequence ID" value="KAJ9600573.1"/>
    <property type="molecule type" value="Genomic_DNA"/>
</dbReference>
<evidence type="ECO:0000259" key="6">
    <source>
        <dbReference type="PROSITE" id="PS50268"/>
    </source>
</evidence>
<evidence type="ECO:0000256" key="3">
    <source>
        <dbReference type="ARBA" id="ARBA00022989"/>
    </source>
</evidence>
<feature type="non-terminal residue" evidence="7">
    <location>
        <position position="289"/>
    </location>
</feature>
<evidence type="ECO:0000313" key="8">
    <source>
        <dbReference type="Proteomes" id="UP001233999"/>
    </source>
</evidence>
<dbReference type="GO" id="GO:0005886">
    <property type="term" value="C:plasma membrane"/>
    <property type="evidence" value="ECO:0007669"/>
    <property type="project" value="TreeGrafter"/>
</dbReference>
<keyword evidence="8" id="KW-1185">Reference proteome</keyword>
<dbReference type="Gene3D" id="2.60.40.60">
    <property type="entry name" value="Cadherins"/>
    <property type="match status" value="2"/>
</dbReference>
<feature type="domain" description="Cadherin" evidence="6">
    <location>
        <begin position="28"/>
        <end position="236"/>
    </location>
</feature>
<keyword evidence="3" id="KW-0472">Membrane</keyword>
<evidence type="ECO:0000313" key="7">
    <source>
        <dbReference type="EMBL" id="KAJ9600573.1"/>
    </source>
</evidence>
<reference evidence="7" key="2">
    <citation type="submission" date="2023-05" db="EMBL/GenBank/DDBJ databases">
        <authorList>
            <person name="Fouks B."/>
        </authorList>
    </citation>
    <scope>NUCLEOTIDE SEQUENCE</scope>
    <source>
        <strain evidence="7">Stay&amp;Tobe</strain>
        <tissue evidence="7">Testes</tissue>
    </source>
</reference>
<dbReference type="Proteomes" id="UP001233999">
    <property type="component" value="Unassembled WGS sequence"/>
</dbReference>
<comment type="subcellular location">
    <subcellularLocation>
        <location evidence="1">Membrane</location>
        <topology evidence="1">Single-pass membrane protein</topology>
    </subcellularLocation>
</comment>
<name>A0AAD8AJZ7_DIPPU</name>
<keyword evidence="3" id="KW-1133">Transmembrane helix</keyword>
<dbReference type="InterPro" id="IPR050174">
    <property type="entry name" value="Protocadherin/Cadherin-CA"/>
</dbReference>
<dbReference type="GO" id="GO:0005509">
    <property type="term" value="F:calcium ion binding"/>
    <property type="evidence" value="ECO:0007669"/>
    <property type="project" value="UniProtKB-UniRule"/>
</dbReference>
<keyword evidence="4" id="KW-0325">Glycoprotein</keyword>
<dbReference type="SMART" id="SM00112">
    <property type="entry name" value="CA"/>
    <property type="match status" value="2"/>
</dbReference>
<protein>
    <recommendedName>
        <fullName evidence="6">Cadherin domain-containing protein</fullName>
    </recommendedName>
</protein>
<dbReference type="GO" id="GO:0007156">
    <property type="term" value="P:homophilic cell adhesion via plasma membrane adhesion molecules"/>
    <property type="evidence" value="ECO:0007669"/>
    <property type="project" value="InterPro"/>
</dbReference>
<keyword evidence="2" id="KW-0812">Transmembrane</keyword>
<dbReference type="PROSITE" id="PS50268">
    <property type="entry name" value="CADHERIN_2"/>
    <property type="match status" value="2"/>
</dbReference>
<dbReference type="CDD" id="cd11304">
    <property type="entry name" value="Cadherin_repeat"/>
    <property type="match status" value="2"/>
</dbReference>
<dbReference type="PRINTS" id="PR00205">
    <property type="entry name" value="CADHERIN"/>
</dbReference>
<evidence type="ECO:0000256" key="2">
    <source>
        <dbReference type="ARBA" id="ARBA00022692"/>
    </source>
</evidence>
<evidence type="ECO:0000256" key="4">
    <source>
        <dbReference type="ARBA" id="ARBA00023180"/>
    </source>
</evidence>
<dbReference type="PANTHER" id="PTHR24028:SF339">
    <property type="entry name" value="CADHERIN DOMAIN-CONTAINING PROTEIN"/>
    <property type="match status" value="1"/>
</dbReference>
<accession>A0AAD8AJZ7</accession>
<organism evidence="7 8">
    <name type="scientific">Diploptera punctata</name>
    <name type="common">Pacific beetle cockroach</name>
    <dbReference type="NCBI Taxonomy" id="6984"/>
    <lineage>
        <taxon>Eukaryota</taxon>
        <taxon>Metazoa</taxon>
        <taxon>Ecdysozoa</taxon>
        <taxon>Arthropoda</taxon>
        <taxon>Hexapoda</taxon>
        <taxon>Insecta</taxon>
        <taxon>Pterygota</taxon>
        <taxon>Neoptera</taxon>
        <taxon>Polyneoptera</taxon>
        <taxon>Dictyoptera</taxon>
        <taxon>Blattodea</taxon>
        <taxon>Blaberoidea</taxon>
        <taxon>Blaberidae</taxon>
        <taxon>Diplopterinae</taxon>
        <taxon>Diploptera</taxon>
    </lineage>
</organism>
<dbReference type="SUPFAM" id="SSF49313">
    <property type="entry name" value="Cadherin-like"/>
    <property type="match status" value="3"/>
</dbReference>
<proteinExistence type="predicted"/>
<gene>
    <name evidence="7" type="ORF">L9F63_026289</name>
</gene>
<comment type="caution">
    <text evidence="7">The sequence shown here is derived from an EMBL/GenBank/DDBJ whole genome shotgun (WGS) entry which is preliminary data.</text>
</comment>
<feature type="domain" description="Cadherin" evidence="6">
    <location>
        <begin position="1"/>
        <end position="27"/>
    </location>
</feature>
<sequence>DQGSPPQRSDTILYVNVIDADDQNPRFYDDRYTAVLPENPTQGTRLVVHPRDIAAYDQDLGINAAIFYTFNTAGVDYRFFDIDRNSGYVTIKRAIPDDELLQPATLVVRATQYDNPDRYALATLSVNRPGTVPREIQFLQKNYLAGVLENAPINSILLSVVTNKPRDKRLRFWLDDPVHPDMFIVNGAGDIILRQPLDYEMEDFYSFLVYVTDGRSNDTAKVNISVLNVNDWDPRFRYPQYEFFVSNPGVSPGDVVGRVEAADGDRGDFITLSLRGPAARLLLPTGYVK</sequence>
<feature type="non-terminal residue" evidence="7">
    <location>
        <position position="1"/>
    </location>
</feature>
<reference evidence="7" key="1">
    <citation type="journal article" date="2023" name="IScience">
        <title>Live-bearing cockroach genome reveals convergent evolutionary mechanisms linked to viviparity in insects and beyond.</title>
        <authorList>
            <person name="Fouks B."/>
            <person name="Harrison M.C."/>
            <person name="Mikhailova A.A."/>
            <person name="Marchal E."/>
            <person name="English S."/>
            <person name="Carruthers M."/>
            <person name="Jennings E.C."/>
            <person name="Chiamaka E.L."/>
            <person name="Frigard R.A."/>
            <person name="Pippel M."/>
            <person name="Attardo G.M."/>
            <person name="Benoit J.B."/>
            <person name="Bornberg-Bauer E."/>
            <person name="Tobe S.S."/>
        </authorList>
    </citation>
    <scope>NUCLEOTIDE SEQUENCE</scope>
    <source>
        <strain evidence="7">Stay&amp;Tobe</strain>
    </source>
</reference>
<keyword evidence="5" id="KW-0106">Calcium</keyword>
<dbReference type="PANTHER" id="PTHR24028">
    <property type="entry name" value="CADHERIN-87A"/>
    <property type="match status" value="1"/>
</dbReference>
<evidence type="ECO:0000256" key="5">
    <source>
        <dbReference type="PROSITE-ProRule" id="PRU00043"/>
    </source>
</evidence>
<dbReference type="InterPro" id="IPR002126">
    <property type="entry name" value="Cadherin-like_dom"/>
</dbReference>
<dbReference type="AlphaFoldDB" id="A0AAD8AJZ7"/>
<evidence type="ECO:0000256" key="1">
    <source>
        <dbReference type="ARBA" id="ARBA00004167"/>
    </source>
</evidence>